<organism evidence="8 9">
    <name type="scientific">Parascaris univalens</name>
    <name type="common">Nematode worm</name>
    <dbReference type="NCBI Taxonomy" id="6257"/>
    <lineage>
        <taxon>Eukaryota</taxon>
        <taxon>Metazoa</taxon>
        <taxon>Ecdysozoa</taxon>
        <taxon>Nematoda</taxon>
        <taxon>Chromadorea</taxon>
        <taxon>Rhabditida</taxon>
        <taxon>Spirurina</taxon>
        <taxon>Ascaridomorpha</taxon>
        <taxon>Ascaridoidea</taxon>
        <taxon>Ascarididae</taxon>
        <taxon>Parascaris</taxon>
    </lineage>
</organism>
<keyword evidence="3 5" id="KW-0067">ATP-binding</keyword>
<dbReference type="Pfam" id="PF00271">
    <property type="entry name" value="Helicase_C"/>
    <property type="match status" value="1"/>
</dbReference>
<feature type="domain" description="Helicase ATP-binding" evidence="6">
    <location>
        <begin position="265"/>
        <end position="439"/>
    </location>
</feature>
<accession>A0A915AFE5</accession>
<dbReference type="WBParaSite" id="PgR006_g215_t02">
    <property type="protein sequence ID" value="PgR006_g215_t02"/>
    <property type="gene ID" value="PgR006_g215"/>
</dbReference>
<dbReference type="WBParaSite" id="PgR006_g215_t04">
    <property type="protein sequence ID" value="PgR006_g215_t04"/>
    <property type="gene ID" value="PgR006_g215"/>
</dbReference>
<dbReference type="Pfam" id="PF00270">
    <property type="entry name" value="DEAD"/>
    <property type="match status" value="1"/>
</dbReference>
<keyword evidence="5" id="KW-0347">Helicase</keyword>
<dbReference type="Proteomes" id="UP000887569">
    <property type="component" value="Unplaced"/>
</dbReference>
<feature type="domain" description="Helicase C-terminal" evidence="7">
    <location>
        <begin position="462"/>
        <end position="627"/>
    </location>
</feature>
<keyword evidence="1 5" id="KW-0547">Nucleotide-binding</keyword>
<evidence type="ECO:0000313" key="8">
    <source>
        <dbReference type="Proteomes" id="UP000887569"/>
    </source>
</evidence>
<keyword evidence="2 5" id="KW-0378">Hydrolase</keyword>
<dbReference type="GO" id="GO:0005524">
    <property type="term" value="F:ATP binding"/>
    <property type="evidence" value="ECO:0007669"/>
    <property type="project" value="UniProtKB-UniRule"/>
</dbReference>
<dbReference type="CDD" id="cd18787">
    <property type="entry name" value="SF2_C_DEAD"/>
    <property type="match status" value="1"/>
</dbReference>
<dbReference type="InterPro" id="IPR011545">
    <property type="entry name" value="DEAD/DEAH_box_helicase_dom"/>
</dbReference>
<comment type="domain">
    <text evidence="5">The Q motif is unique to and characteristic of the DEAD box family of RNA helicases and controls ATP binding and hydrolysis.</text>
</comment>
<comment type="catalytic activity">
    <reaction evidence="5">
        <text>ATP + H2O = ADP + phosphate + H(+)</text>
        <dbReference type="Rhea" id="RHEA:13065"/>
        <dbReference type="ChEBI" id="CHEBI:15377"/>
        <dbReference type="ChEBI" id="CHEBI:15378"/>
        <dbReference type="ChEBI" id="CHEBI:30616"/>
        <dbReference type="ChEBI" id="CHEBI:43474"/>
        <dbReference type="ChEBI" id="CHEBI:456216"/>
        <dbReference type="EC" id="3.6.4.13"/>
    </reaction>
</comment>
<dbReference type="GO" id="GO:0016787">
    <property type="term" value="F:hydrolase activity"/>
    <property type="evidence" value="ECO:0007669"/>
    <property type="project" value="UniProtKB-KW"/>
</dbReference>
<dbReference type="GO" id="GO:0003724">
    <property type="term" value="F:RNA helicase activity"/>
    <property type="evidence" value="ECO:0007669"/>
    <property type="project" value="UniProtKB-EC"/>
</dbReference>
<evidence type="ECO:0000313" key="9">
    <source>
        <dbReference type="WBParaSite" id="PgR006_g215_t01"/>
    </source>
</evidence>
<protein>
    <recommendedName>
        <fullName evidence="5">ATP-dependent RNA helicase</fullName>
        <ecNumber evidence="5">3.6.4.13</ecNumber>
    </recommendedName>
</protein>
<dbReference type="AlphaFoldDB" id="A0A915AFE5"/>
<evidence type="ECO:0000256" key="1">
    <source>
        <dbReference type="ARBA" id="ARBA00022741"/>
    </source>
</evidence>
<evidence type="ECO:0000256" key="2">
    <source>
        <dbReference type="ARBA" id="ARBA00022801"/>
    </source>
</evidence>
<evidence type="ECO:0000256" key="4">
    <source>
        <dbReference type="ARBA" id="ARBA00022884"/>
    </source>
</evidence>
<dbReference type="SMART" id="SM00490">
    <property type="entry name" value="HELICc"/>
    <property type="match status" value="1"/>
</dbReference>
<dbReference type="WBParaSite" id="PgR006_g215_t01">
    <property type="protein sequence ID" value="PgR006_g215_t01"/>
    <property type="gene ID" value="PgR006_g215"/>
</dbReference>
<evidence type="ECO:0000259" key="6">
    <source>
        <dbReference type="PROSITE" id="PS51192"/>
    </source>
</evidence>
<comment type="function">
    <text evidence="5">RNA helicase.</text>
</comment>
<dbReference type="SUPFAM" id="SSF52540">
    <property type="entry name" value="P-loop containing nucleoside triphosphate hydrolases"/>
    <property type="match status" value="1"/>
</dbReference>
<keyword evidence="4 5" id="KW-0694">RNA-binding</keyword>
<dbReference type="PROSITE" id="PS51194">
    <property type="entry name" value="HELICASE_CTER"/>
    <property type="match status" value="1"/>
</dbReference>
<dbReference type="InterPro" id="IPR027417">
    <property type="entry name" value="P-loop_NTPase"/>
</dbReference>
<evidence type="ECO:0000256" key="5">
    <source>
        <dbReference type="RuleBase" id="RU365068"/>
    </source>
</evidence>
<comment type="similarity">
    <text evidence="5">Belongs to the DEAD box helicase family.</text>
</comment>
<dbReference type="EC" id="3.6.4.13" evidence="5"/>
<evidence type="ECO:0000259" key="7">
    <source>
        <dbReference type="PROSITE" id="PS51194"/>
    </source>
</evidence>
<keyword evidence="8" id="KW-1185">Reference proteome</keyword>
<dbReference type="GO" id="GO:0003723">
    <property type="term" value="F:RNA binding"/>
    <property type="evidence" value="ECO:0007669"/>
    <property type="project" value="UniProtKB-UniRule"/>
</dbReference>
<dbReference type="SMART" id="SM00487">
    <property type="entry name" value="DEXDc"/>
    <property type="match status" value="1"/>
</dbReference>
<evidence type="ECO:0000313" key="10">
    <source>
        <dbReference type="WBParaSite" id="PgR006_g215_t02"/>
    </source>
</evidence>
<dbReference type="PANTHER" id="PTHR24031">
    <property type="entry name" value="RNA HELICASE"/>
    <property type="match status" value="1"/>
</dbReference>
<dbReference type="Gene3D" id="3.40.50.300">
    <property type="entry name" value="P-loop containing nucleotide triphosphate hydrolases"/>
    <property type="match status" value="2"/>
</dbReference>
<sequence length="638" mass="72260">SAFLLRSRGSVFFDISAILESTFTEGIFSVSSYYRTFRVAMKKTLFASYTSKTFLQCLAYSLRLQYRYGSNVSPHFSDTFGTLGSLDIDMLSSDNERQDENAARRRDLDWHLNKEGEAIEMLGRSLLRFELQQKIEKPIISEPVKWLKRKREKLKKEAIARQLYEEAYGPVANAKLLIECARKEFNHYEGMRYPDANVPLVSEYWAKGKYKNDWFVLRRAAKNPSFADDTITSWAKCAHLLHPIVVDNILSLRFKRPTIIQARSLNAFKGGEHLFIAAETGSGKTLAYAAPLISEILQAASRGRLFKAVVLVLSSELRVQTRRMFDDLLKGTNIRIVSDNERSLSNPVSAKDWDILVGTAGMVRDCIRASDTSDLRYMIVDEADMLLDDSFVDVMSDILAHLNIRYSGSNLSEAGANISDGVRVVFASATCPPELHELAEGIVDGSHLHYVQTKNIHTLMRHVEQKFIRTRERDKLNILEELLRAQLSKPEVQTLVFCKDGRTVQFVSESLVSHGFETVKIGGISKSSTTFDSSSIVHSRIIVATDRAARGLDLPLLSHVINYDFPRHMVDYIHRAGRVGRVGSRFKCRITSFVRCPWEVELVNAIEEAARFNIPIQDVEINVSGMLKERKTRQPSNA</sequence>
<reference evidence="9 10" key="1">
    <citation type="submission" date="2022-11" db="UniProtKB">
        <authorList>
            <consortium name="WormBaseParasite"/>
        </authorList>
    </citation>
    <scope>IDENTIFICATION</scope>
</reference>
<evidence type="ECO:0000256" key="3">
    <source>
        <dbReference type="ARBA" id="ARBA00022840"/>
    </source>
</evidence>
<dbReference type="WBParaSite" id="PgR006_g215_t03">
    <property type="protein sequence ID" value="PgR006_g215_t03"/>
    <property type="gene ID" value="PgR006_g215"/>
</dbReference>
<dbReference type="InterPro" id="IPR014001">
    <property type="entry name" value="Helicase_ATP-bd"/>
</dbReference>
<name>A0A915AFE5_PARUN</name>
<proteinExistence type="inferred from homology"/>
<dbReference type="InterPro" id="IPR001650">
    <property type="entry name" value="Helicase_C-like"/>
</dbReference>
<dbReference type="PROSITE" id="PS51192">
    <property type="entry name" value="HELICASE_ATP_BIND_1"/>
    <property type="match status" value="1"/>
</dbReference>